<dbReference type="InterPro" id="IPR050523">
    <property type="entry name" value="AKR_Detox_Biosynth"/>
</dbReference>
<sequence length="330" mass="36524">MPGTNTTQNSYPLANQLRQHSPLVFGCMNLGGGWNKNPLSAADISEANQIIDAALDAGIRIFDHADIYTFGKAEQVFGKVLAQRPELRQHMSLQSKCGIRFADDMNPQRYDFSEQWIIESVNNILRRLQTEQLDILLLHRPDPLMEPAEVASAFAKLTASGKVKHFGVSNMQQHQMALLQDSVLEPFIVNQLELSLSHLAWLDEGTTAGCSGQPPANFSSGTIEYCRRHNIQLQAWGSLSQGLFSGKDISQQPSHVQVTAKLVQQLAAEYQVSSEAIVLGWLMRHPANIQPVIGTTSINRIKACGQAPDVRLSREHWYALYLSARGSALP</sequence>
<reference evidence="2 3" key="1">
    <citation type="submission" date="2021-06" db="EMBL/GenBank/DDBJ databases">
        <title>Rheinheimera indica sp. nov., isolated from deep-sea sediment.</title>
        <authorList>
            <person name="Wang Z."/>
            <person name="Zhang X.-Y."/>
        </authorList>
    </citation>
    <scope>NUCLEOTIDE SEQUENCE [LARGE SCALE GENOMIC DNA]</scope>
    <source>
        <strain evidence="2 3">SM2107</strain>
    </source>
</reference>
<organism evidence="2 3">
    <name type="scientific">Arsukibacterium indicum</name>
    <dbReference type="NCBI Taxonomy" id="2848612"/>
    <lineage>
        <taxon>Bacteria</taxon>
        <taxon>Pseudomonadati</taxon>
        <taxon>Pseudomonadota</taxon>
        <taxon>Gammaproteobacteria</taxon>
        <taxon>Chromatiales</taxon>
        <taxon>Chromatiaceae</taxon>
        <taxon>Arsukibacterium</taxon>
    </lineage>
</organism>
<dbReference type="PANTHER" id="PTHR43364">
    <property type="entry name" value="NADH-SPECIFIC METHYLGLYOXAL REDUCTASE-RELATED"/>
    <property type="match status" value="1"/>
</dbReference>
<protein>
    <submittedName>
        <fullName evidence="2">Aldo/keto reductase</fullName>
    </submittedName>
</protein>
<feature type="domain" description="NADP-dependent oxidoreductase" evidence="1">
    <location>
        <begin position="22"/>
        <end position="317"/>
    </location>
</feature>
<dbReference type="EMBL" id="JAHRID010000007">
    <property type="protein sequence ID" value="MBV2130320.1"/>
    <property type="molecule type" value="Genomic_DNA"/>
</dbReference>
<dbReference type="Proteomes" id="UP000704611">
    <property type="component" value="Unassembled WGS sequence"/>
</dbReference>
<dbReference type="PANTHER" id="PTHR43364:SF1">
    <property type="entry name" value="OXIDOREDUCTASE YDHF"/>
    <property type="match status" value="1"/>
</dbReference>
<dbReference type="RefSeq" id="WP_217670432.1">
    <property type="nucleotide sequence ID" value="NZ_JAHRID010000007.1"/>
</dbReference>
<proteinExistence type="predicted"/>
<dbReference type="Pfam" id="PF00248">
    <property type="entry name" value="Aldo_ket_red"/>
    <property type="match status" value="1"/>
</dbReference>
<dbReference type="CDD" id="cd19092">
    <property type="entry name" value="AKR_BsYcsN_EcYdhF-like"/>
    <property type="match status" value="1"/>
</dbReference>
<keyword evidence="3" id="KW-1185">Reference proteome</keyword>
<evidence type="ECO:0000313" key="3">
    <source>
        <dbReference type="Proteomes" id="UP000704611"/>
    </source>
</evidence>
<name>A0ABS6MP12_9GAMM</name>
<evidence type="ECO:0000313" key="2">
    <source>
        <dbReference type="EMBL" id="MBV2130320.1"/>
    </source>
</evidence>
<comment type="caution">
    <text evidence="2">The sequence shown here is derived from an EMBL/GenBank/DDBJ whole genome shotgun (WGS) entry which is preliminary data.</text>
</comment>
<gene>
    <name evidence="2" type="ORF">KQY15_14590</name>
</gene>
<accession>A0ABS6MP12</accession>
<dbReference type="InterPro" id="IPR023210">
    <property type="entry name" value="NADP_OxRdtase_dom"/>
</dbReference>
<evidence type="ECO:0000259" key="1">
    <source>
        <dbReference type="Pfam" id="PF00248"/>
    </source>
</evidence>